<reference evidence="7" key="1">
    <citation type="submission" date="2012-11" db="EMBL/GenBank/DDBJ databases">
        <title>Dependencies among metagenomic species, viruses, plasmids and units of genetic variation.</title>
        <authorList>
            <person name="Nielsen H.B."/>
            <person name="Almeida M."/>
            <person name="Juncker A.S."/>
            <person name="Rasmussen S."/>
            <person name="Li J."/>
            <person name="Sunagawa S."/>
            <person name="Plichta D."/>
            <person name="Gautier L."/>
            <person name="Le Chatelier E."/>
            <person name="Peletier E."/>
            <person name="Bonde I."/>
            <person name="Nielsen T."/>
            <person name="Manichanh C."/>
            <person name="Arumugam M."/>
            <person name="Batto J."/>
            <person name="Santos M.B.Q.D."/>
            <person name="Blom N."/>
            <person name="Borruel N."/>
            <person name="Burgdorf K.S."/>
            <person name="Boumezbeur F."/>
            <person name="Casellas F."/>
            <person name="Dore J."/>
            <person name="Guarner F."/>
            <person name="Hansen T."/>
            <person name="Hildebrand F."/>
            <person name="Kaas R.S."/>
            <person name="Kennedy S."/>
            <person name="Kristiansen K."/>
            <person name="Kultima J.R."/>
            <person name="Leonard P."/>
            <person name="Levenez F."/>
            <person name="Lund O."/>
            <person name="Moumen B."/>
            <person name="Le Paslier D."/>
            <person name="Pons N."/>
            <person name="Pedersen O."/>
            <person name="Prifti E."/>
            <person name="Qin J."/>
            <person name="Raes J."/>
            <person name="Tap J."/>
            <person name="Tims S."/>
            <person name="Ussery D.W."/>
            <person name="Yamada T."/>
            <person name="MetaHit consortium"/>
            <person name="Renault P."/>
            <person name="Sicheritz-Ponten T."/>
            <person name="Bork P."/>
            <person name="Wang J."/>
            <person name="Brunak S."/>
            <person name="Ehrlich S.D."/>
        </authorList>
    </citation>
    <scope>NUCLEOTIDE SEQUENCE [LARGE SCALE GENOMIC DNA]</scope>
</reference>
<dbReference type="Pfam" id="PF00145">
    <property type="entry name" value="DNA_methylase"/>
    <property type="match status" value="1"/>
</dbReference>
<dbReference type="GO" id="GO:0044027">
    <property type="term" value="P:negative regulation of gene expression via chromosomal CpG island methylation"/>
    <property type="evidence" value="ECO:0007669"/>
    <property type="project" value="TreeGrafter"/>
</dbReference>
<dbReference type="GO" id="GO:0003886">
    <property type="term" value="F:DNA (cytosine-5-)-methyltransferase activity"/>
    <property type="evidence" value="ECO:0007669"/>
    <property type="project" value="UniProtKB-EC"/>
</dbReference>
<dbReference type="RefSeq" id="WP_021718631.1">
    <property type="nucleotide sequence ID" value="NZ_FR885245.1"/>
</dbReference>
<dbReference type="eggNOG" id="COG0270">
    <property type="taxonomic scope" value="Bacteria"/>
</dbReference>
<dbReference type="InterPro" id="IPR018117">
    <property type="entry name" value="C5_DNA_meth_AS"/>
</dbReference>
<dbReference type="PROSITE" id="PS00094">
    <property type="entry name" value="C5_MTASE_1"/>
    <property type="match status" value="1"/>
</dbReference>
<dbReference type="GO" id="GO:0009307">
    <property type="term" value="P:DNA restriction-modification system"/>
    <property type="evidence" value="ECO:0007669"/>
    <property type="project" value="UniProtKB-KW"/>
</dbReference>
<dbReference type="SUPFAM" id="SSF53335">
    <property type="entry name" value="S-adenosyl-L-methionine-dependent methyltransferases"/>
    <property type="match status" value="1"/>
</dbReference>
<keyword evidence="5" id="KW-0680">Restriction system</keyword>
<evidence type="ECO:0000313" key="7">
    <source>
        <dbReference type="EMBL" id="CDB46718.1"/>
    </source>
</evidence>
<dbReference type="PROSITE" id="PS51679">
    <property type="entry name" value="SAM_MT_C5"/>
    <property type="match status" value="1"/>
</dbReference>
<comment type="similarity">
    <text evidence="6">Belongs to the class I-like SAM-binding methyltransferase superfamily. C5-methyltransferase family.</text>
</comment>
<dbReference type="EMBL" id="CBDS010000099">
    <property type="protein sequence ID" value="CDB46718.1"/>
    <property type="molecule type" value="Genomic_DNA"/>
</dbReference>
<evidence type="ECO:0000256" key="6">
    <source>
        <dbReference type="PROSITE-ProRule" id="PRU01016"/>
    </source>
</evidence>
<protein>
    <recommendedName>
        <fullName evidence="1">DNA (cytosine-5-)-methyltransferase</fullName>
        <ecNumber evidence="1">2.1.1.37</ecNumber>
    </recommendedName>
</protein>
<organism evidence="7">
    <name type="scientific">Phascolarctobacterium faecium</name>
    <dbReference type="NCBI Taxonomy" id="33025"/>
    <lineage>
        <taxon>Bacteria</taxon>
        <taxon>Bacillati</taxon>
        <taxon>Bacillota</taxon>
        <taxon>Negativicutes</taxon>
        <taxon>Acidaminococcales</taxon>
        <taxon>Acidaminococcaceae</taxon>
        <taxon>Phascolarctobacterium</taxon>
    </lineage>
</organism>
<dbReference type="AlphaFoldDB" id="R6I934"/>
<dbReference type="GO" id="GO:0003677">
    <property type="term" value="F:DNA binding"/>
    <property type="evidence" value="ECO:0007669"/>
    <property type="project" value="TreeGrafter"/>
</dbReference>
<accession>R6I934</accession>
<dbReference type="Gene3D" id="3.90.120.10">
    <property type="entry name" value="DNA Methylase, subunit A, domain 2"/>
    <property type="match status" value="1"/>
</dbReference>
<evidence type="ECO:0000256" key="1">
    <source>
        <dbReference type="ARBA" id="ARBA00011975"/>
    </source>
</evidence>
<keyword evidence="4 6" id="KW-0949">S-adenosyl-L-methionine</keyword>
<gene>
    <name evidence="7" type="ORF">BN533_01731</name>
</gene>
<evidence type="ECO:0000256" key="2">
    <source>
        <dbReference type="ARBA" id="ARBA00022603"/>
    </source>
</evidence>
<dbReference type="InterPro" id="IPR029063">
    <property type="entry name" value="SAM-dependent_MTases_sf"/>
</dbReference>
<evidence type="ECO:0000256" key="3">
    <source>
        <dbReference type="ARBA" id="ARBA00022679"/>
    </source>
</evidence>
<dbReference type="PANTHER" id="PTHR10629:SF52">
    <property type="entry name" value="DNA (CYTOSINE-5)-METHYLTRANSFERASE 1"/>
    <property type="match status" value="1"/>
</dbReference>
<dbReference type="PANTHER" id="PTHR10629">
    <property type="entry name" value="CYTOSINE-SPECIFIC METHYLTRANSFERASE"/>
    <property type="match status" value="1"/>
</dbReference>
<sequence length="359" mass="40964">MQLKAVSLFSSAGIGELRLPKNIDVVVANELLQIRANCYKFFFPNTQMICGDIRDDIVKEKVINIANKEKCSFLIATPPCQGLSTLGKNKGQDQYERDRRNFLVFEVFDIINRCNFDYILIENVPKFIKMYFPHEGEYWHLDKILKKLYGERYNIDIRVINAKDYGIAQSRPRAIIKIWKKGLSWPWPIAEKEITLKEAIGKLPSLEPGEDSGIPWHYAKQHNPRAVLAMRHTEPGKSALTNEVFYPKKEDGSRIKGFHNTFKRMVWDQPCPARTTYCGSISSHNNVHPGRLLADGTYSDPRVLSLLETFIVSSIPEKIEFPKGITDGFIRTVIGEAIPPHLMERIVELVGGDICANND</sequence>
<dbReference type="GO" id="GO:0032259">
    <property type="term" value="P:methylation"/>
    <property type="evidence" value="ECO:0007669"/>
    <property type="project" value="UniProtKB-KW"/>
</dbReference>
<keyword evidence="3 6" id="KW-0808">Transferase</keyword>
<dbReference type="InterPro" id="IPR001525">
    <property type="entry name" value="C5_MeTfrase"/>
</dbReference>
<dbReference type="HOGENOM" id="CLU_006958_2_2_9"/>
<evidence type="ECO:0000256" key="4">
    <source>
        <dbReference type="ARBA" id="ARBA00022691"/>
    </source>
</evidence>
<dbReference type="STRING" id="1262914.BN533_01731"/>
<dbReference type="InterPro" id="IPR050390">
    <property type="entry name" value="C5-Methyltransferase"/>
</dbReference>
<dbReference type="EC" id="2.1.1.37" evidence="1"/>
<name>R6I934_9FIRM</name>
<keyword evidence="2 6" id="KW-0489">Methyltransferase</keyword>
<feature type="active site" evidence="6">
    <location>
        <position position="80"/>
    </location>
</feature>
<comment type="caution">
    <text evidence="7">The sequence shown here is derived from an EMBL/GenBank/DDBJ whole genome shotgun (WGS) entry which is preliminary data.</text>
</comment>
<evidence type="ECO:0000256" key="5">
    <source>
        <dbReference type="ARBA" id="ARBA00022747"/>
    </source>
</evidence>
<proteinExistence type="inferred from homology"/>
<dbReference type="Gene3D" id="3.40.50.150">
    <property type="entry name" value="Vaccinia Virus protein VP39"/>
    <property type="match status" value="1"/>
</dbReference>